<proteinExistence type="predicted"/>
<feature type="transmembrane region" description="Helical" evidence="6">
    <location>
        <begin position="332"/>
        <end position="358"/>
    </location>
</feature>
<feature type="transmembrane region" description="Helical" evidence="6">
    <location>
        <begin position="307"/>
        <end position="326"/>
    </location>
</feature>
<sequence length="427" mass="43682">MSLVKTFASRSGRPFYGWAVVAVATLAAFFSGPGQSYVFSVFVDPIIRDTGLGRVEVSTLYALGTAVSAVMVVVVARLVDRFGARVMLAAIGIGLGAACFGMSFAAGPLLLFFGFAALRALGQGSLPVTANMLAARWFVKRRGRAVAVVALGIAASNAVLPPATQALIGTFGWRGAYLALGTLVVAVLVPLALLIVRDRPEDVGLYPDGAQAPPAEKPQASDGAFDGSEETGPRGLVMLSVDFWLLALPVAAAPFIVTALVFHQISVLGEVGIEPATAASAFVPFAVAAAASTVVAGFLADRFGPRTPLFASLALLLAALSVLGFAHSVALVVLYAAALGAASGFQSVASGATWAHFYGREKLGRVQGPATMVMISGAAVAPLPLAAIYQASGSYALGLVVMGAIPLVCFVLALLFDPERAVRATTA</sequence>
<dbReference type="STRING" id="42256.RradSPS_2453"/>
<feature type="region of interest" description="Disordered" evidence="5">
    <location>
        <begin position="206"/>
        <end position="227"/>
    </location>
</feature>
<dbReference type="EMBL" id="CP007514">
    <property type="protein sequence ID" value="AHY47736.1"/>
    <property type="molecule type" value="Genomic_DNA"/>
</dbReference>
<dbReference type="GO" id="GO:0022857">
    <property type="term" value="F:transmembrane transporter activity"/>
    <property type="evidence" value="ECO:0007669"/>
    <property type="project" value="InterPro"/>
</dbReference>
<dbReference type="eggNOG" id="COG2271">
    <property type="taxonomic scope" value="Bacteria"/>
</dbReference>
<dbReference type="InterPro" id="IPR036259">
    <property type="entry name" value="MFS_trans_sf"/>
</dbReference>
<dbReference type="HOGENOM" id="CLU_001265_59_9_11"/>
<dbReference type="KEGG" id="rrd:RradSPS_2453"/>
<name>A0A023X690_RUBRA</name>
<feature type="transmembrane region" description="Helical" evidence="6">
    <location>
        <begin position="243"/>
        <end position="265"/>
    </location>
</feature>
<dbReference type="Proteomes" id="UP000025229">
    <property type="component" value="Chromosome"/>
</dbReference>
<keyword evidence="2 6" id="KW-0812">Transmembrane</keyword>
<organism evidence="8 9">
    <name type="scientific">Rubrobacter radiotolerans</name>
    <name type="common">Arthrobacter radiotolerans</name>
    <dbReference type="NCBI Taxonomy" id="42256"/>
    <lineage>
        <taxon>Bacteria</taxon>
        <taxon>Bacillati</taxon>
        <taxon>Actinomycetota</taxon>
        <taxon>Rubrobacteria</taxon>
        <taxon>Rubrobacterales</taxon>
        <taxon>Rubrobacteraceae</taxon>
        <taxon>Rubrobacter</taxon>
    </lineage>
</organism>
<dbReference type="AlphaFoldDB" id="A0A023X690"/>
<keyword evidence="4 6" id="KW-0472">Membrane</keyword>
<gene>
    <name evidence="8" type="ORF">RradSPS_2453</name>
</gene>
<dbReference type="GO" id="GO:0005886">
    <property type="term" value="C:plasma membrane"/>
    <property type="evidence" value="ECO:0007669"/>
    <property type="project" value="UniProtKB-SubCell"/>
</dbReference>
<dbReference type="PANTHER" id="PTHR11360">
    <property type="entry name" value="MONOCARBOXYLATE TRANSPORTER"/>
    <property type="match status" value="1"/>
</dbReference>
<feature type="transmembrane region" description="Helical" evidence="6">
    <location>
        <begin position="145"/>
        <end position="164"/>
    </location>
</feature>
<evidence type="ECO:0000259" key="7">
    <source>
        <dbReference type="PROSITE" id="PS50850"/>
    </source>
</evidence>
<dbReference type="Pfam" id="PF07690">
    <property type="entry name" value="MFS_1"/>
    <property type="match status" value="1"/>
</dbReference>
<feature type="transmembrane region" description="Helical" evidence="6">
    <location>
        <begin position="60"/>
        <end position="79"/>
    </location>
</feature>
<comment type="subcellular location">
    <subcellularLocation>
        <location evidence="1">Cell membrane</location>
        <topology evidence="1">Multi-pass membrane protein</topology>
    </subcellularLocation>
</comment>
<protein>
    <submittedName>
        <fullName evidence="8">Major Facilitator Superfamily</fullName>
    </submittedName>
</protein>
<dbReference type="PROSITE" id="PS50850">
    <property type="entry name" value="MFS"/>
    <property type="match status" value="1"/>
</dbReference>
<evidence type="ECO:0000256" key="4">
    <source>
        <dbReference type="ARBA" id="ARBA00023136"/>
    </source>
</evidence>
<keyword evidence="9" id="KW-1185">Reference proteome</keyword>
<evidence type="ECO:0000256" key="5">
    <source>
        <dbReference type="SAM" id="MobiDB-lite"/>
    </source>
</evidence>
<feature type="domain" description="Major facilitator superfamily (MFS) profile" evidence="7">
    <location>
        <begin position="20"/>
        <end position="421"/>
    </location>
</feature>
<feature type="transmembrane region" description="Helical" evidence="6">
    <location>
        <begin position="370"/>
        <end position="389"/>
    </location>
</feature>
<accession>A0A023X690</accession>
<feature type="transmembrane region" description="Helical" evidence="6">
    <location>
        <begin position="112"/>
        <end position="133"/>
    </location>
</feature>
<feature type="transmembrane region" description="Helical" evidence="6">
    <location>
        <begin position="395"/>
        <end position="416"/>
    </location>
</feature>
<evidence type="ECO:0000256" key="3">
    <source>
        <dbReference type="ARBA" id="ARBA00022989"/>
    </source>
</evidence>
<feature type="transmembrane region" description="Helical" evidence="6">
    <location>
        <begin position="86"/>
        <end position="106"/>
    </location>
</feature>
<evidence type="ECO:0000313" key="8">
    <source>
        <dbReference type="EMBL" id="AHY47736.1"/>
    </source>
</evidence>
<dbReference type="InterPro" id="IPR050327">
    <property type="entry name" value="Proton-linked_MCT"/>
</dbReference>
<feature type="transmembrane region" description="Helical" evidence="6">
    <location>
        <begin position="277"/>
        <end position="300"/>
    </location>
</feature>
<feature type="transmembrane region" description="Helical" evidence="6">
    <location>
        <begin position="176"/>
        <end position="196"/>
    </location>
</feature>
<evidence type="ECO:0000313" key="9">
    <source>
        <dbReference type="Proteomes" id="UP000025229"/>
    </source>
</evidence>
<reference evidence="8 9" key="1">
    <citation type="submission" date="2014-03" db="EMBL/GenBank/DDBJ databases">
        <title>Complete genome sequence of the Radio-Resistant Rubrobacter radiotolerans RSPS-4.</title>
        <authorList>
            <person name="Egas C.C."/>
            <person name="Barroso C.C."/>
            <person name="Froufe H.J.C."/>
            <person name="Pacheco J.J."/>
            <person name="Albuquerque L.L."/>
            <person name="da Costa M.M.S."/>
        </authorList>
    </citation>
    <scope>NUCLEOTIDE SEQUENCE [LARGE SCALE GENOMIC DNA]</scope>
    <source>
        <strain evidence="8 9">RSPS-4</strain>
    </source>
</reference>
<evidence type="ECO:0000256" key="1">
    <source>
        <dbReference type="ARBA" id="ARBA00004651"/>
    </source>
</evidence>
<keyword evidence="3 6" id="KW-1133">Transmembrane helix</keyword>
<dbReference type="InterPro" id="IPR011701">
    <property type="entry name" value="MFS"/>
</dbReference>
<dbReference type="Gene3D" id="1.20.1250.20">
    <property type="entry name" value="MFS general substrate transporter like domains"/>
    <property type="match status" value="2"/>
</dbReference>
<evidence type="ECO:0000256" key="2">
    <source>
        <dbReference type="ARBA" id="ARBA00022692"/>
    </source>
</evidence>
<dbReference type="PANTHER" id="PTHR11360:SF308">
    <property type="entry name" value="BLL3089 PROTEIN"/>
    <property type="match status" value="1"/>
</dbReference>
<evidence type="ECO:0000256" key="6">
    <source>
        <dbReference type="SAM" id="Phobius"/>
    </source>
</evidence>
<dbReference type="InterPro" id="IPR020846">
    <property type="entry name" value="MFS_dom"/>
</dbReference>
<dbReference type="SUPFAM" id="SSF103473">
    <property type="entry name" value="MFS general substrate transporter"/>
    <property type="match status" value="1"/>
</dbReference>